<keyword evidence="2" id="KW-1185">Reference proteome</keyword>
<reference evidence="1" key="1">
    <citation type="submission" date="2020-11" db="EMBL/GenBank/DDBJ databases">
        <title>Sequencing the genomes of 1000 actinobacteria strains.</title>
        <authorList>
            <person name="Klenk H.-P."/>
        </authorList>
    </citation>
    <scope>NUCLEOTIDE SEQUENCE</scope>
    <source>
        <strain evidence="1">DSM 45356</strain>
    </source>
</reference>
<dbReference type="EMBL" id="JADOUF010000001">
    <property type="protein sequence ID" value="MBG6140463.1"/>
    <property type="molecule type" value="Genomic_DNA"/>
</dbReference>
<evidence type="ECO:0000313" key="1">
    <source>
        <dbReference type="EMBL" id="MBG6140463.1"/>
    </source>
</evidence>
<dbReference type="AlphaFoldDB" id="A0A8J7GGV7"/>
<sequence length="502" mass="53527">MQRLRKAGASDLAVRPARYPLLVAALARRAGPAPAEATGRFGYFASAFAAVVAELPETLREPAAVLFHAGRGGALPVLNDRRRAADRAFTGNGYSRSPDTIQRYLEHDALDPHLLTILSDSGTDVSEVPPEPVDADGWTEDDGSGSLADGVRHAAATWRGDLLGHRPASTLTGPHASAPVWNWENPPDDLDVSSIGQRPVNAEDVERLVRARGLYQEMYRRVGGVPTRPRIVALLNAQVAPLLRSAYDDPLGRRLFRAAAGLAAFAGVCAYDGDLQPLAQRHLLAALRLAKASGDRGLGGYVVALLANQALYLGDCRLVVQYASSALRAAGSGLAPAMITDLHALAGKAYARMGDGRPAREHLALSEAAANRLDFATGPAEYSYVAPGLVATQAAEAHRRLGDLRTAQEYAEESVRTAPLTHLRGQVHRHGGLALVLAARGEAEHAAQVGGLMLDRADGMESGRIADRIATVATALRRYRTEPGVEDFLQRARGYTKSDLWA</sequence>
<accession>A0A8J7GGV7</accession>
<dbReference type="Proteomes" id="UP000622552">
    <property type="component" value="Unassembled WGS sequence"/>
</dbReference>
<comment type="caution">
    <text evidence="1">The sequence shown here is derived from an EMBL/GenBank/DDBJ whole genome shotgun (WGS) entry which is preliminary data.</text>
</comment>
<organism evidence="1 2">
    <name type="scientific">Longispora fulva</name>
    <dbReference type="NCBI Taxonomy" id="619741"/>
    <lineage>
        <taxon>Bacteria</taxon>
        <taxon>Bacillati</taxon>
        <taxon>Actinomycetota</taxon>
        <taxon>Actinomycetes</taxon>
        <taxon>Micromonosporales</taxon>
        <taxon>Micromonosporaceae</taxon>
        <taxon>Longispora</taxon>
    </lineage>
</organism>
<evidence type="ECO:0000313" key="2">
    <source>
        <dbReference type="Proteomes" id="UP000622552"/>
    </source>
</evidence>
<protein>
    <submittedName>
        <fullName evidence="1">Tetratricopeptide (TPR) repeat protein</fullName>
    </submittedName>
</protein>
<proteinExistence type="predicted"/>
<gene>
    <name evidence="1" type="ORF">IW245_006657</name>
</gene>
<dbReference type="RefSeq" id="WP_197007001.1">
    <property type="nucleotide sequence ID" value="NZ_BONS01000005.1"/>
</dbReference>
<name>A0A8J7GGV7_9ACTN</name>